<organism evidence="1 2">
    <name type="scientific">Funiculus sociatus GB2-A5</name>
    <dbReference type="NCBI Taxonomy" id="2933946"/>
    <lineage>
        <taxon>Bacteria</taxon>
        <taxon>Bacillati</taxon>
        <taxon>Cyanobacteriota</taxon>
        <taxon>Cyanophyceae</taxon>
        <taxon>Coleofasciculales</taxon>
        <taxon>Coleofasciculaceae</taxon>
        <taxon>Funiculus</taxon>
    </lineage>
</organism>
<protein>
    <submittedName>
        <fullName evidence="1">Cobyrinic acid a,c-diamide synthase</fullName>
    </submittedName>
</protein>
<dbReference type="EMBL" id="JAMPKK010000019">
    <property type="protein sequence ID" value="MEP0864971.1"/>
    <property type="molecule type" value="Genomic_DNA"/>
</dbReference>
<proteinExistence type="predicted"/>
<dbReference type="RefSeq" id="WP_242018995.1">
    <property type="nucleotide sequence ID" value="NZ_JAMPKK010000019.1"/>
</dbReference>
<accession>A0ABV0JNG6</accession>
<name>A0ABV0JNG6_9CYAN</name>
<reference evidence="1 2" key="1">
    <citation type="submission" date="2022-04" db="EMBL/GenBank/DDBJ databases">
        <title>Positive selection, recombination, and allopatry shape intraspecific diversity of widespread and dominant cyanobacteria.</title>
        <authorList>
            <person name="Wei J."/>
            <person name="Shu W."/>
            <person name="Hu C."/>
        </authorList>
    </citation>
    <scope>NUCLEOTIDE SEQUENCE [LARGE SCALE GENOMIC DNA]</scope>
    <source>
        <strain evidence="1 2">GB2-A5</strain>
    </source>
</reference>
<evidence type="ECO:0000313" key="2">
    <source>
        <dbReference type="Proteomes" id="UP001442494"/>
    </source>
</evidence>
<gene>
    <name evidence="1" type="ORF">NDI37_10865</name>
</gene>
<keyword evidence="2" id="KW-1185">Reference proteome</keyword>
<sequence>MAQQASMEAQILFQTDSESILDKLPPEAKTWAESLPWNQRRYVLSLCHLMCAATPEMQAEFLDDYTATGLVTKRLQDKNTQQRVQEHLKQFQIQLELSETVLRSYIRQFYIHSAQDVSRQPDLYLESALRLVLSTEERNNVFNYILGFELIKMMFSMSWLQHERLYQLQINQEEFLNTYIKPIQYAHRVNGIIVPTSRKKFFERRNYFVQKPNITEKKLIHLVMATFNTDIVTHFGFSIIRHVNSLVFDYEYIFNPEQEGVFT</sequence>
<comment type="caution">
    <text evidence="1">The sequence shown here is derived from an EMBL/GenBank/DDBJ whole genome shotgun (WGS) entry which is preliminary data.</text>
</comment>
<evidence type="ECO:0000313" key="1">
    <source>
        <dbReference type="EMBL" id="MEP0864971.1"/>
    </source>
</evidence>
<dbReference type="Proteomes" id="UP001442494">
    <property type="component" value="Unassembled WGS sequence"/>
</dbReference>